<accession>A0ACB6G0R2</accession>
<organism evidence="1 2">
    <name type="scientific">Alternaria gaisen</name>
    <dbReference type="NCBI Taxonomy" id="167740"/>
    <lineage>
        <taxon>Eukaryota</taxon>
        <taxon>Fungi</taxon>
        <taxon>Dikarya</taxon>
        <taxon>Ascomycota</taxon>
        <taxon>Pezizomycotina</taxon>
        <taxon>Dothideomycetes</taxon>
        <taxon>Pleosporomycetidae</taxon>
        <taxon>Pleosporales</taxon>
        <taxon>Pleosporineae</taxon>
        <taxon>Pleosporaceae</taxon>
        <taxon>Alternaria</taxon>
        <taxon>Alternaria sect. Alternaria</taxon>
    </lineage>
</organism>
<name>A0ACB6G0R2_9PLEO</name>
<reference evidence="1 2" key="1">
    <citation type="journal article" date="2019" name="bioRxiv">
        <title>Genomics, evolutionary history and diagnostics of the Alternaria alternata species group including apple and Asian pear pathotypes.</title>
        <authorList>
            <person name="Armitage A.D."/>
            <person name="Cockerton H.M."/>
            <person name="Sreenivasaprasad S."/>
            <person name="Woodhall J.W."/>
            <person name="Lane C.R."/>
            <person name="Harrison R.J."/>
            <person name="Clarkson J.P."/>
        </authorList>
    </citation>
    <scope>NUCLEOTIDE SEQUENCE [LARGE SCALE GENOMIC DNA]</scope>
    <source>
        <strain evidence="1 2">FERA 650</strain>
    </source>
</reference>
<keyword evidence="2" id="KW-1185">Reference proteome</keyword>
<comment type="caution">
    <text evidence="1">The sequence shown here is derived from an EMBL/GenBank/DDBJ whole genome shotgun (WGS) entry which is preliminary data.</text>
</comment>
<dbReference type="Proteomes" id="UP000293547">
    <property type="component" value="Unassembled WGS sequence"/>
</dbReference>
<evidence type="ECO:0000313" key="1">
    <source>
        <dbReference type="EMBL" id="KAB2110138.1"/>
    </source>
</evidence>
<proteinExistence type="predicted"/>
<sequence length="97" mass="10504">MQTHAFLAFLALVATSIGFNMFNQECNPWKEICATCTFRQLGLHPAALVTHAGNNLVTRDWTAHIILLTRAMNGLVDAGKHARPTNICIQTAAATVG</sequence>
<dbReference type="EMBL" id="PDWZ02000001">
    <property type="protein sequence ID" value="KAB2110138.1"/>
    <property type="molecule type" value="Genomic_DNA"/>
</dbReference>
<protein>
    <submittedName>
        <fullName evidence="1">Uncharacterized protein</fullName>
    </submittedName>
</protein>
<gene>
    <name evidence="1" type="ORF">AG0111_0g2026</name>
</gene>
<evidence type="ECO:0000313" key="2">
    <source>
        <dbReference type="Proteomes" id="UP000293547"/>
    </source>
</evidence>